<feature type="transmembrane region" description="Helical" evidence="1">
    <location>
        <begin position="62"/>
        <end position="92"/>
    </location>
</feature>
<organism evidence="2">
    <name type="scientific">Kingella negevensis</name>
    <dbReference type="NCBI Taxonomy" id="1522312"/>
    <lineage>
        <taxon>Bacteria</taxon>
        <taxon>Pseudomonadati</taxon>
        <taxon>Pseudomonadota</taxon>
        <taxon>Betaproteobacteria</taxon>
        <taxon>Neisseriales</taxon>
        <taxon>Neisseriaceae</taxon>
        <taxon>Kingella</taxon>
    </lineage>
</organism>
<dbReference type="InterPro" id="IPR019670">
    <property type="entry name" value="DUF2523"/>
</dbReference>
<proteinExistence type="predicted"/>
<evidence type="ECO:0000313" key="4">
    <source>
        <dbReference type="Proteomes" id="UP000215450"/>
    </source>
</evidence>
<keyword evidence="1" id="KW-0812">Transmembrane</keyword>
<dbReference type="Pfam" id="PF10734">
    <property type="entry name" value="DUF2523"/>
    <property type="match status" value="1"/>
</dbReference>
<reference evidence="4" key="2">
    <citation type="submission" date="2017-06" db="EMBL/GenBank/DDBJ databases">
        <authorList>
            <person name="Laurent S."/>
        </authorList>
    </citation>
    <scope>NUCLEOTIDE SEQUENCE [LARGE SCALE GENOMIC DNA]</scope>
</reference>
<dbReference type="AlphaFoldDB" id="A0A238HHM8"/>
<keyword evidence="1" id="KW-0472">Membrane</keyword>
<reference evidence="3" key="3">
    <citation type="submission" date="2017-06" db="EMBL/GenBank/DDBJ databases">
        <authorList>
            <person name="Kim H.J."/>
            <person name="Triplett B.A."/>
        </authorList>
    </citation>
    <scope>NUCLEOTIDE SEQUENCE [LARGE SCALE GENOMIC DNA]</scope>
    <source>
        <strain evidence="3">Kingella_eburonensis</strain>
    </source>
</reference>
<keyword evidence="1" id="KW-1133">Transmembrane helix</keyword>
<dbReference type="EMBL" id="FXUV02000069">
    <property type="protein sequence ID" value="SNB83021.1"/>
    <property type="molecule type" value="Genomic_DNA"/>
</dbReference>
<reference evidence="2" key="1">
    <citation type="submission" date="2017-05" db="EMBL/GenBank/DDBJ databases">
        <authorList>
            <person name="Song R."/>
            <person name="Chenine A.L."/>
            <person name="Ruprecht R.M."/>
        </authorList>
    </citation>
    <scope>NUCLEOTIDE SEQUENCE</scope>
    <source>
        <strain evidence="2">Kingella_eburonensis</strain>
    </source>
</reference>
<dbReference type="Proteomes" id="UP000215450">
    <property type="component" value="Unassembled WGS sequence"/>
</dbReference>
<dbReference type="EMBL" id="FXUV01000041">
    <property type="protein sequence ID" value="SMQ13001.1"/>
    <property type="molecule type" value="Genomic_DNA"/>
</dbReference>
<evidence type="ECO:0000313" key="2">
    <source>
        <dbReference type="EMBL" id="SMQ13001.1"/>
    </source>
</evidence>
<evidence type="ECO:0000256" key="1">
    <source>
        <dbReference type="SAM" id="Phobius"/>
    </source>
</evidence>
<dbReference type="RefSeq" id="WP_095063058.1">
    <property type="nucleotide sequence ID" value="NZ_FXUV02000069.1"/>
</dbReference>
<evidence type="ECO:0008006" key="5">
    <source>
        <dbReference type="Google" id="ProtNLM"/>
    </source>
</evidence>
<name>A0A238HHM8_9NEIS</name>
<gene>
    <name evidence="2" type="ORF">KEBURONENSIS_00370</name>
    <name evidence="3" type="ORF">KEBURONENSIS_02053</name>
</gene>
<evidence type="ECO:0000313" key="3">
    <source>
        <dbReference type="EMBL" id="SNB83021.1"/>
    </source>
</evidence>
<protein>
    <recommendedName>
        <fullName evidence="5">DUF2523 domain-containing protein</fullName>
    </recommendedName>
</protein>
<dbReference type="STRING" id="1522312.GCA_900177895_00018"/>
<accession>A0A238HHM8</accession>
<keyword evidence="4" id="KW-1185">Reference proteome</keyword>
<sequence>MALPLIPIIATAIVTALTSSVGKLAIQALTSIGFGYVMYQGFDVLMIELNARVSKGLSDIPYSLLALLSISGFLDGIQIMLGGMGVAVSLMITQRMAFFGVDK</sequence>